<dbReference type="SMART" id="SM00387">
    <property type="entry name" value="HATPase_c"/>
    <property type="match status" value="1"/>
</dbReference>
<dbReference type="PANTHER" id="PTHR42878:SF15">
    <property type="entry name" value="BACTERIOPHYTOCHROME"/>
    <property type="match status" value="1"/>
</dbReference>
<dbReference type="InterPro" id="IPR000014">
    <property type="entry name" value="PAS"/>
</dbReference>
<dbReference type="Gene3D" id="3.30.450.20">
    <property type="entry name" value="PAS domain"/>
    <property type="match status" value="4"/>
</dbReference>
<name>A0A4S1CG11_9BACT</name>
<dbReference type="PROSITE" id="PS50112">
    <property type="entry name" value="PAS"/>
    <property type="match status" value="2"/>
</dbReference>
<evidence type="ECO:0000313" key="12">
    <source>
        <dbReference type="Proteomes" id="UP000306416"/>
    </source>
</evidence>
<feature type="domain" description="PAS" evidence="9">
    <location>
        <begin position="276"/>
        <end position="351"/>
    </location>
</feature>
<keyword evidence="3" id="KW-0597">Phosphoprotein</keyword>
<dbReference type="InterPro" id="IPR000700">
    <property type="entry name" value="PAS-assoc_C"/>
</dbReference>
<dbReference type="Gene3D" id="3.30.565.10">
    <property type="entry name" value="Histidine kinase-like ATPase, C-terminal domain"/>
    <property type="match status" value="1"/>
</dbReference>
<dbReference type="SMART" id="SM00091">
    <property type="entry name" value="PAS"/>
    <property type="match status" value="3"/>
</dbReference>
<keyword evidence="12" id="KW-1185">Reference proteome</keyword>
<evidence type="ECO:0000313" key="11">
    <source>
        <dbReference type="EMBL" id="TGU72495.1"/>
    </source>
</evidence>
<evidence type="ECO:0000259" key="8">
    <source>
        <dbReference type="PROSITE" id="PS50109"/>
    </source>
</evidence>
<dbReference type="GO" id="GO:0016020">
    <property type="term" value="C:membrane"/>
    <property type="evidence" value="ECO:0007669"/>
    <property type="project" value="UniProtKB-SubCell"/>
</dbReference>
<dbReference type="Pfam" id="PF08447">
    <property type="entry name" value="PAS_3"/>
    <property type="match status" value="2"/>
</dbReference>
<dbReference type="InterPro" id="IPR005467">
    <property type="entry name" value="His_kinase_dom"/>
</dbReference>
<dbReference type="EMBL" id="SRSC01000002">
    <property type="protein sequence ID" value="TGU72495.1"/>
    <property type="molecule type" value="Genomic_DNA"/>
</dbReference>
<dbReference type="PROSITE" id="PS50113">
    <property type="entry name" value="PAC"/>
    <property type="match status" value="4"/>
</dbReference>
<dbReference type="GO" id="GO:0000156">
    <property type="term" value="F:phosphorelay response regulator activity"/>
    <property type="evidence" value="ECO:0007669"/>
    <property type="project" value="TreeGrafter"/>
</dbReference>
<evidence type="ECO:0000256" key="7">
    <source>
        <dbReference type="SAM" id="MobiDB-lite"/>
    </source>
</evidence>
<dbReference type="InterPro" id="IPR035965">
    <property type="entry name" value="PAS-like_dom_sf"/>
</dbReference>
<dbReference type="SMART" id="SM00086">
    <property type="entry name" value="PAC"/>
    <property type="match status" value="4"/>
</dbReference>
<dbReference type="AlphaFoldDB" id="A0A4S1CG11"/>
<dbReference type="InterPro" id="IPR013655">
    <property type="entry name" value="PAS_fold_3"/>
</dbReference>
<dbReference type="InterPro" id="IPR003594">
    <property type="entry name" value="HATPase_dom"/>
</dbReference>
<dbReference type="Pfam" id="PF00512">
    <property type="entry name" value="HisKA"/>
    <property type="match status" value="1"/>
</dbReference>
<dbReference type="SUPFAM" id="SSF55874">
    <property type="entry name" value="ATPase domain of HSP90 chaperone/DNA topoisomerase II/histidine kinase"/>
    <property type="match status" value="1"/>
</dbReference>
<dbReference type="GO" id="GO:0007234">
    <property type="term" value="P:osmosensory signaling via phosphorelay pathway"/>
    <property type="evidence" value="ECO:0007669"/>
    <property type="project" value="TreeGrafter"/>
</dbReference>
<reference evidence="11 12" key="1">
    <citation type="submission" date="2019-04" db="EMBL/GenBank/DDBJ databases">
        <title>Geobacter oryzae sp. nov., ferric-reducing bacteria isolated from paddy soil.</title>
        <authorList>
            <person name="Xu Z."/>
            <person name="Masuda Y."/>
            <person name="Itoh H."/>
            <person name="Senoo K."/>
        </authorList>
    </citation>
    <scope>NUCLEOTIDE SEQUENCE [LARGE SCALE GENOMIC DNA]</scope>
    <source>
        <strain evidence="11 12">Red111</strain>
    </source>
</reference>
<feature type="domain" description="PAC" evidence="10">
    <location>
        <begin position="482"/>
        <end position="535"/>
    </location>
</feature>
<evidence type="ECO:0000256" key="1">
    <source>
        <dbReference type="ARBA" id="ARBA00000085"/>
    </source>
</evidence>
<feature type="region of interest" description="Disordered" evidence="7">
    <location>
        <begin position="1"/>
        <end position="29"/>
    </location>
</feature>
<dbReference type="SUPFAM" id="SSF47384">
    <property type="entry name" value="Homodimeric domain of signal transducing histidine kinase"/>
    <property type="match status" value="1"/>
</dbReference>
<feature type="domain" description="Histidine kinase" evidence="8">
    <location>
        <begin position="564"/>
        <end position="777"/>
    </location>
</feature>
<feature type="compositionally biased region" description="Polar residues" evidence="7">
    <location>
        <begin position="1"/>
        <end position="24"/>
    </location>
</feature>
<sequence>MNRAAQLQNHVKTPVRTASASRAGSPTPPTLSWEQVLCNILEHTPLGLYRTDINGEVRSTSGATAGENRLRLTVVERKALTETFCCAMENEAQWSQRFCRRSADGHIRWLQTVIANLRDENDSQIGYQGFTTDVTHEVHEKHEVAVNEERQRLAIEAAELGIWDLDVLTGNCFFSPYCYEMLGYAPGQMQGSLADWINIIHPEYLENARRSLEECIEGRIDKFELEFRLKTNEGKWRWFRLTGKAATRDASGRGFRLAGTLLDVNQAKLMEHLLRMEHDLLNLITATSPVGIMFIEPDGNTAFANPRAEKILGLAKKEMLTCGDWSLLRTIRSPEKDGGEEESLEDVLRQGVCLQNACFLFTRPDGSSVFLSISTAPFLDKASKVSGTVVTLEDVTEQKRREQVISDNDHLLQETQRIAQLGSYVLDLEQQHWGCSSKLREILGIDERYPMTLQGHFDLVHEEFRARFVESYRSAIAHSRPFEMEYKIKRHSDGEERWVTECCEMTLDTAGKKRRMIGTIKDITERKAAEEAIRNLNNELDRRVIERTSQLVAAKKEIESFSYSVSHDLRAPLRHINSYSSILVEEHGAALPDEARYYLERICTASNRMGEQIDDLLALTRVGRAIMKRTNFNISQLAAEVVDMIQDDDVSNAAEFVVHPAINAYGDAALVRLVLQNLLGNSVKYSSRNPNPRIEFGQTTVNGASVFFVRDNGVGFDMAYVEKLFQPFQRLHGSEFEGTGIGLATVRRIIERHGGSIWAEGKEGEGATFYFTLSHPRKA</sequence>
<evidence type="ECO:0000259" key="9">
    <source>
        <dbReference type="PROSITE" id="PS50112"/>
    </source>
</evidence>
<evidence type="ECO:0000256" key="3">
    <source>
        <dbReference type="ARBA" id="ARBA00022553"/>
    </source>
</evidence>
<comment type="catalytic activity">
    <reaction evidence="1">
        <text>ATP + protein L-histidine = ADP + protein N-phospho-L-histidine.</text>
        <dbReference type="EC" id="2.7.13.3"/>
    </reaction>
</comment>
<dbReference type="InterPro" id="IPR036097">
    <property type="entry name" value="HisK_dim/P_sf"/>
</dbReference>
<proteinExistence type="predicted"/>
<dbReference type="PRINTS" id="PR00344">
    <property type="entry name" value="BCTRLSENSOR"/>
</dbReference>
<dbReference type="GO" id="GO:0000155">
    <property type="term" value="F:phosphorelay sensor kinase activity"/>
    <property type="evidence" value="ECO:0007669"/>
    <property type="project" value="InterPro"/>
</dbReference>
<feature type="domain" description="PAC" evidence="10">
    <location>
        <begin position="92"/>
        <end position="146"/>
    </location>
</feature>
<evidence type="ECO:0000256" key="4">
    <source>
        <dbReference type="ARBA" id="ARBA00022679"/>
    </source>
</evidence>
<dbReference type="Gene3D" id="1.10.287.130">
    <property type="match status" value="1"/>
</dbReference>
<dbReference type="NCBIfam" id="TIGR00229">
    <property type="entry name" value="sensory_box"/>
    <property type="match status" value="3"/>
</dbReference>
<dbReference type="PROSITE" id="PS50109">
    <property type="entry name" value="HIS_KIN"/>
    <property type="match status" value="1"/>
</dbReference>
<dbReference type="Pfam" id="PF02518">
    <property type="entry name" value="HATPase_c"/>
    <property type="match status" value="1"/>
</dbReference>
<dbReference type="CDD" id="cd00130">
    <property type="entry name" value="PAS"/>
    <property type="match status" value="3"/>
</dbReference>
<feature type="domain" description="PAS" evidence="9">
    <location>
        <begin position="147"/>
        <end position="219"/>
    </location>
</feature>
<evidence type="ECO:0000256" key="5">
    <source>
        <dbReference type="ARBA" id="ARBA00022777"/>
    </source>
</evidence>
<dbReference type="PANTHER" id="PTHR42878">
    <property type="entry name" value="TWO-COMPONENT HISTIDINE KINASE"/>
    <property type="match status" value="1"/>
</dbReference>
<dbReference type="InterPro" id="IPR050351">
    <property type="entry name" value="BphY/WalK/GraS-like"/>
</dbReference>
<dbReference type="CDD" id="cd00082">
    <property type="entry name" value="HisKA"/>
    <property type="match status" value="1"/>
</dbReference>
<dbReference type="FunFam" id="1.10.287.130:FF:000070">
    <property type="entry name" value="Histidine kinase sensor protein"/>
    <property type="match status" value="1"/>
</dbReference>
<keyword evidence="5" id="KW-0418">Kinase</keyword>
<dbReference type="EC" id="2.7.13.3" evidence="2"/>
<feature type="domain" description="PAC" evidence="10">
    <location>
        <begin position="355"/>
        <end position="407"/>
    </location>
</feature>
<comment type="caution">
    <text evidence="11">The sequence shown here is derived from an EMBL/GenBank/DDBJ whole genome shotgun (WGS) entry which is preliminary data.</text>
</comment>
<dbReference type="FunFam" id="3.30.565.10:FF:000006">
    <property type="entry name" value="Sensor histidine kinase WalK"/>
    <property type="match status" value="1"/>
</dbReference>
<dbReference type="SMART" id="SM00388">
    <property type="entry name" value="HisKA"/>
    <property type="match status" value="1"/>
</dbReference>
<dbReference type="InterPro" id="IPR001610">
    <property type="entry name" value="PAC"/>
</dbReference>
<gene>
    <name evidence="11" type="ORF">E4633_09325</name>
</gene>
<dbReference type="Pfam" id="PF13426">
    <property type="entry name" value="PAS_9"/>
    <property type="match status" value="1"/>
</dbReference>
<dbReference type="Gene3D" id="2.10.70.100">
    <property type="match status" value="1"/>
</dbReference>
<evidence type="ECO:0000259" key="10">
    <source>
        <dbReference type="PROSITE" id="PS50113"/>
    </source>
</evidence>
<feature type="domain" description="PAC" evidence="10">
    <location>
        <begin position="223"/>
        <end position="276"/>
    </location>
</feature>
<dbReference type="InterPro" id="IPR004358">
    <property type="entry name" value="Sig_transdc_His_kin-like_C"/>
</dbReference>
<protein>
    <recommendedName>
        <fullName evidence="2">histidine kinase</fullName>
        <ecNumber evidence="2">2.7.13.3</ecNumber>
    </recommendedName>
</protein>
<dbReference type="Proteomes" id="UP000306416">
    <property type="component" value="Unassembled WGS sequence"/>
</dbReference>
<dbReference type="RefSeq" id="WP_135869972.1">
    <property type="nucleotide sequence ID" value="NZ_SRSC01000002.1"/>
</dbReference>
<dbReference type="InterPro" id="IPR003661">
    <property type="entry name" value="HisK_dim/P_dom"/>
</dbReference>
<evidence type="ECO:0000256" key="6">
    <source>
        <dbReference type="ARBA" id="ARBA00023136"/>
    </source>
</evidence>
<dbReference type="SUPFAM" id="SSF55785">
    <property type="entry name" value="PYP-like sensor domain (PAS domain)"/>
    <property type="match status" value="4"/>
</dbReference>
<evidence type="ECO:0000256" key="2">
    <source>
        <dbReference type="ARBA" id="ARBA00012438"/>
    </source>
</evidence>
<keyword evidence="6" id="KW-0472">Membrane</keyword>
<accession>A0A4S1CG11</accession>
<dbReference type="InterPro" id="IPR036890">
    <property type="entry name" value="HATPase_C_sf"/>
</dbReference>
<keyword evidence="4" id="KW-0808">Transferase</keyword>
<dbReference type="GO" id="GO:0030295">
    <property type="term" value="F:protein kinase activator activity"/>
    <property type="evidence" value="ECO:0007669"/>
    <property type="project" value="TreeGrafter"/>
</dbReference>
<organism evidence="11 12">
    <name type="scientific">Geomonas terrae</name>
    <dbReference type="NCBI Taxonomy" id="2562681"/>
    <lineage>
        <taxon>Bacteria</taxon>
        <taxon>Pseudomonadati</taxon>
        <taxon>Thermodesulfobacteriota</taxon>
        <taxon>Desulfuromonadia</taxon>
        <taxon>Geobacterales</taxon>
        <taxon>Geobacteraceae</taxon>
        <taxon>Geomonas</taxon>
    </lineage>
</organism>